<sequence length="203" mass="23222">MAKTTIFIFHPDLSQSTINLRLAQAAEGLEGVEIRDMYALYPDFNFDVEAEQDLLERTDRIVLQFPIQWYSSPPLLKKWEDDVLTWGWAYGTNGDALQGKELLLAVSAGAVASHYRRFDTRRSVTDVLFRRRRRDRDAASSGYTMNDVLRPFQATSVIIGTEYLEPFVTPGATTMHTADLEARAKAYARYVTSRKLRVLDTYQ</sequence>
<dbReference type="OrthoDB" id="9798454at2"/>
<dbReference type="PANTHER" id="PTHR47307">
    <property type="entry name" value="GLUTATHIONE-REGULATED POTASSIUM-EFFLUX SYSTEM ANCILLARY PROTEIN KEFG"/>
    <property type="match status" value="1"/>
</dbReference>
<dbReference type="RefSeq" id="WP_092534010.1">
    <property type="nucleotide sequence ID" value="NZ_FNHU01000008.1"/>
</dbReference>
<organism evidence="3 6">
    <name type="scientific">Actinomyces ruminicola</name>
    <dbReference type="NCBI Taxonomy" id="332524"/>
    <lineage>
        <taxon>Bacteria</taxon>
        <taxon>Bacillati</taxon>
        <taxon>Actinomycetota</taxon>
        <taxon>Actinomycetes</taxon>
        <taxon>Actinomycetales</taxon>
        <taxon>Actinomycetaceae</taxon>
        <taxon>Actinomyces</taxon>
    </lineage>
</organism>
<keyword evidence="5" id="KW-1185">Reference proteome</keyword>
<evidence type="ECO:0000259" key="2">
    <source>
        <dbReference type="Pfam" id="PF02525"/>
    </source>
</evidence>
<accession>A0A1G9WR53</accession>
<dbReference type="InterPro" id="IPR029039">
    <property type="entry name" value="Flavoprotein-like_sf"/>
</dbReference>
<dbReference type="EMBL" id="FNIM01000003">
    <property type="protein sequence ID" value="SDN39356.1"/>
    <property type="molecule type" value="Genomic_DNA"/>
</dbReference>
<feature type="domain" description="Flavodoxin-like fold" evidence="2">
    <location>
        <begin position="3"/>
        <end position="128"/>
    </location>
</feature>
<name>A0A1G9WR53_9ACTO</name>
<keyword evidence="1" id="KW-0560">Oxidoreductase</keyword>
<evidence type="ECO:0000313" key="6">
    <source>
        <dbReference type="Proteomes" id="UP000199671"/>
    </source>
</evidence>
<dbReference type="Gene3D" id="3.40.50.360">
    <property type="match status" value="1"/>
</dbReference>
<reference evidence="5" key="2">
    <citation type="submission" date="2016-10" db="EMBL/GenBank/DDBJ databases">
        <authorList>
            <person name="Varghese N."/>
            <person name="Submissions S."/>
        </authorList>
    </citation>
    <scope>NUCLEOTIDE SEQUENCE [LARGE SCALE GENOMIC DNA]</scope>
    <source>
        <strain evidence="5">DSM 27982</strain>
    </source>
</reference>
<evidence type="ECO:0000313" key="4">
    <source>
        <dbReference type="EMBL" id="SDN39356.1"/>
    </source>
</evidence>
<dbReference type="GO" id="GO:0003955">
    <property type="term" value="F:NAD(P)H dehydrogenase (quinone) activity"/>
    <property type="evidence" value="ECO:0007669"/>
    <property type="project" value="TreeGrafter"/>
</dbReference>
<dbReference type="InterPro" id="IPR003680">
    <property type="entry name" value="Flavodoxin_fold"/>
</dbReference>
<protein>
    <submittedName>
        <fullName evidence="3">Putative NADPH-quinone reductase (Modulator of drug activity B)</fullName>
    </submittedName>
</protein>
<dbReference type="Proteomes" id="UP000199671">
    <property type="component" value="Unassembled WGS sequence"/>
</dbReference>
<dbReference type="GO" id="GO:0010181">
    <property type="term" value="F:FMN binding"/>
    <property type="evidence" value="ECO:0007669"/>
    <property type="project" value="TreeGrafter"/>
</dbReference>
<dbReference type="SUPFAM" id="SSF52218">
    <property type="entry name" value="Flavoproteins"/>
    <property type="match status" value="1"/>
</dbReference>
<dbReference type="STRING" id="332524.SAMN04487766_1087"/>
<dbReference type="PANTHER" id="PTHR47307:SF1">
    <property type="entry name" value="GLUTATHIONE-REGULATED POTASSIUM-EFFLUX SYSTEM ANCILLARY PROTEIN KEFG"/>
    <property type="match status" value="1"/>
</dbReference>
<dbReference type="Proteomes" id="UP000198541">
    <property type="component" value="Unassembled WGS sequence"/>
</dbReference>
<gene>
    <name evidence="3" type="ORF">SAMN04487766_1087</name>
    <name evidence="4" type="ORF">SAMN05216355_10319</name>
</gene>
<dbReference type="AlphaFoldDB" id="A0A1G9WR53"/>
<dbReference type="EMBL" id="FNHU01000008">
    <property type="protein sequence ID" value="SDM86849.1"/>
    <property type="molecule type" value="Genomic_DNA"/>
</dbReference>
<evidence type="ECO:0000313" key="5">
    <source>
        <dbReference type="Proteomes" id="UP000198541"/>
    </source>
</evidence>
<evidence type="ECO:0000313" key="3">
    <source>
        <dbReference type="EMBL" id="SDM86849.1"/>
    </source>
</evidence>
<dbReference type="Pfam" id="PF02525">
    <property type="entry name" value="Flavodoxin_2"/>
    <property type="match status" value="1"/>
</dbReference>
<dbReference type="GO" id="GO:0009055">
    <property type="term" value="F:electron transfer activity"/>
    <property type="evidence" value="ECO:0007669"/>
    <property type="project" value="TreeGrafter"/>
</dbReference>
<dbReference type="InterPro" id="IPR046980">
    <property type="entry name" value="KefG/KefF"/>
</dbReference>
<evidence type="ECO:0000256" key="1">
    <source>
        <dbReference type="ARBA" id="ARBA00023002"/>
    </source>
</evidence>
<reference evidence="3 6" key="1">
    <citation type="submission" date="2016-10" db="EMBL/GenBank/DDBJ databases">
        <authorList>
            <person name="de Groot N.N."/>
        </authorList>
    </citation>
    <scope>NUCLEOTIDE SEQUENCE [LARGE SCALE GENOMIC DNA]</scope>
    <source>
        <strain evidence="4">DSM 27982</strain>
        <strain evidence="3 6">KPR-7B</strain>
    </source>
</reference>
<proteinExistence type="predicted"/>